<keyword evidence="5 7" id="KW-0067">ATP-binding</keyword>
<dbReference type="Pfam" id="PF02685">
    <property type="entry name" value="Glucokinase"/>
    <property type="match status" value="1"/>
</dbReference>
<dbReference type="EMBL" id="CP042906">
    <property type="protein sequence ID" value="QEX16641.1"/>
    <property type="molecule type" value="Genomic_DNA"/>
</dbReference>
<comment type="similarity">
    <text evidence="7 8">Belongs to the bacterial glucokinase family.</text>
</comment>
<dbReference type="HAMAP" id="MF_00524">
    <property type="entry name" value="Glucokinase"/>
    <property type="match status" value="1"/>
</dbReference>
<dbReference type="GO" id="GO:0005524">
    <property type="term" value="F:ATP binding"/>
    <property type="evidence" value="ECO:0007669"/>
    <property type="project" value="UniProtKB-UniRule"/>
</dbReference>
<evidence type="ECO:0000256" key="8">
    <source>
        <dbReference type="RuleBase" id="RU004046"/>
    </source>
</evidence>
<keyword evidence="10" id="KW-1185">Reference proteome</keyword>
<evidence type="ECO:0000313" key="9">
    <source>
        <dbReference type="EMBL" id="QEX16641.1"/>
    </source>
</evidence>
<dbReference type="InterPro" id="IPR050201">
    <property type="entry name" value="Bacterial_glucokinase"/>
</dbReference>
<dbReference type="Gene3D" id="3.30.420.40">
    <property type="match status" value="1"/>
</dbReference>
<keyword evidence="4 7" id="KW-0418">Kinase</keyword>
<dbReference type="RefSeq" id="WP_151176975.1">
    <property type="nucleotide sequence ID" value="NZ_CP042906.1"/>
</dbReference>
<keyword evidence="3 7" id="KW-0547">Nucleotide-binding</keyword>
<dbReference type="NCBIfam" id="TIGR00749">
    <property type="entry name" value="glk"/>
    <property type="match status" value="1"/>
</dbReference>
<comment type="catalytic activity">
    <reaction evidence="7">
        <text>D-glucose + ATP = D-glucose 6-phosphate + ADP + H(+)</text>
        <dbReference type="Rhea" id="RHEA:17825"/>
        <dbReference type="ChEBI" id="CHEBI:4167"/>
        <dbReference type="ChEBI" id="CHEBI:15378"/>
        <dbReference type="ChEBI" id="CHEBI:30616"/>
        <dbReference type="ChEBI" id="CHEBI:61548"/>
        <dbReference type="ChEBI" id="CHEBI:456216"/>
        <dbReference type="EC" id="2.7.1.2"/>
    </reaction>
</comment>
<accession>A0A5J6MHS8</accession>
<dbReference type="GO" id="GO:0005829">
    <property type="term" value="C:cytosol"/>
    <property type="evidence" value="ECO:0007669"/>
    <property type="project" value="TreeGrafter"/>
</dbReference>
<dbReference type="EC" id="2.7.1.2" evidence="7"/>
<sequence length="317" mass="33027">MKPYLLGDIGGTNARFALCEQGAIGPIERSHTADLPTFLDAVDAYLAPRGGRSGIAGAAIAVAGPVANGRCSLTNSNWTVDQEALRQALHLRDVVVVNDFAAIARSLPRLGKADLVAIGGGKAVPGEPALVFGPGTGLGVACLFAGPEGDIVIPSEGGHATLASTNERQDAIIRHLRSRYGHVSAERVLSGSGLVALYDSIATIDRKIVAVRDAAGITSAALEGSCDVCRAALDIFCAILGNVSGSLALTFGARGGVYIAGGIVPRFPAHLPRTEFREQFEAKGRYRSYLQDIPTWVITHPEAAMVGLSSMIDKTML</sequence>
<dbReference type="GO" id="GO:0005536">
    <property type="term" value="F:D-glucose binding"/>
    <property type="evidence" value="ECO:0007669"/>
    <property type="project" value="InterPro"/>
</dbReference>
<dbReference type="FunFam" id="3.40.367.20:FF:000002">
    <property type="entry name" value="Glucokinase"/>
    <property type="match status" value="1"/>
</dbReference>
<keyword evidence="2 7" id="KW-0808">Transferase</keyword>
<evidence type="ECO:0000256" key="4">
    <source>
        <dbReference type="ARBA" id="ARBA00022777"/>
    </source>
</evidence>
<evidence type="ECO:0000256" key="1">
    <source>
        <dbReference type="ARBA" id="ARBA00022490"/>
    </source>
</evidence>
<dbReference type="GO" id="GO:0004340">
    <property type="term" value="F:glucokinase activity"/>
    <property type="evidence" value="ECO:0007669"/>
    <property type="project" value="UniProtKB-UniRule"/>
</dbReference>
<dbReference type="SUPFAM" id="SSF53067">
    <property type="entry name" value="Actin-like ATPase domain"/>
    <property type="match status" value="1"/>
</dbReference>
<evidence type="ECO:0000256" key="6">
    <source>
        <dbReference type="ARBA" id="ARBA00023152"/>
    </source>
</evidence>
<protein>
    <recommendedName>
        <fullName evidence="7">Glucokinase</fullName>
        <ecNumber evidence="7">2.7.1.2</ecNumber>
    </recommendedName>
    <alternativeName>
        <fullName evidence="7">Glucose kinase</fullName>
    </alternativeName>
</protein>
<dbReference type="Gene3D" id="3.40.367.20">
    <property type="match status" value="1"/>
</dbReference>
<dbReference type="CDD" id="cd24008">
    <property type="entry name" value="ASKHA_NBD_GLK"/>
    <property type="match status" value="1"/>
</dbReference>
<evidence type="ECO:0000256" key="3">
    <source>
        <dbReference type="ARBA" id="ARBA00022741"/>
    </source>
</evidence>
<proteinExistence type="inferred from homology"/>
<evidence type="ECO:0000313" key="10">
    <source>
        <dbReference type="Proteomes" id="UP000326202"/>
    </source>
</evidence>
<dbReference type="OrthoDB" id="9800595at2"/>
<dbReference type="PANTHER" id="PTHR47690">
    <property type="entry name" value="GLUCOKINASE"/>
    <property type="match status" value="1"/>
</dbReference>
<gene>
    <name evidence="7 9" type="primary">glk</name>
    <name evidence="9" type="ORF">FRZ44_19360</name>
</gene>
<name>A0A5J6MHS8_9PROT</name>
<organism evidence="9 10">
    <name type="scientific">Hypericibacter terrae</name>
    <dbReference type="NCBI Taxonomy" id="2602015"/>
    <lineage>
        <taxon>Bacteria</taxon>
        <taxon>Pseudomonadati</taxon>
        <taxon>Pseudomonadota</taxon>
        <taxon>Alphaproteobacteria</taxon>
        <taxon>Rhodospirillales</taxon>
        <taxon>Dongiaceae</taxon>
        <taxon>Hypericibacter</taxon>
    </lineage>
</organism>
<dbReference type="InterPro" id="IPR003836">
    <property type="entry name" value="Glucokinase"/>
</dbReference>
<dbReference type="PANTHER" id="PTHR47690:SF1">
    <property type="entry name" value="GLUCOKINASE"/>
    <property type="match status" value="1"/>
</dbReference>
<comment type="subcellular location">
    <subcellularLocation>
        <location evidence="7">Cytoplasm</location>
    </subcellularLocation>
</comment>
<feature type="binding site" evidence="7">
    <location>
        <begin position="7"/>
        <end position="12"/>
    </location>
    <ligand>
        <name>ATP</name>
        <dbReference type="ChEBI" id="CHEBI:30616"/>
    </ligand>
</feature>
<dbReference type="InterPro" id="IPR043129">
    <property type="entry name" value="ATPase_NBD"/>
</dbReference>
<dbReference type="AlphaFoldDB" id="A0A5J6MHS8"/>
<evidence type="ECO:0000256" key="5">
    <source>
        <dbReference type="ARBA" id="ARBA00022840"/>
    </source>
</evidence>
<keyword evidence="1 7" id="KW-0963">Cytoplasm</keyword>
<dbReference type="Proteomes" id="UP000326202">
    <property type="component" value="Chromosome"/>
</dbReference>
<keyword evidence="6 7" id="KW-0324">Glycolysis</keyword>
<reference evidence="9 10" key="1">
    <citation type="submission" date="2019-08" db="EMBL/GenBank/DDBJ databases">
        <title>Hyperibacter terrae gen. nov., sp. nov. and Hyperibacter viscosus sp. nov., two new members in the family Rhodospirillaceae isolated from the rhizosphere of Hypericum perforatum.</title>
        <authorList>
            <person name="Noviana Z."/>
        </authorList>
    </citation>
    <scope>NUCLEOTIDE SEQUENCE [LARGE SCALE GENOMIC DNA]</scope>
    <source>
        <strain evidence="9 10">R5913</strain>
    </source>
</reference>
<evidence type="ECO:0000256" key="7">
    <source>
        <dbReference type="HAMAP-Rule" id="MF_00524"/>
    </source>
</evidence>
<dbReference type="KEGG" id="htq:FRZ44_19360"/>
<evidence type="ECO:0000256" key="2">
    <source>
        <dbReference type="ARBA" id="ARBA00022679"/>
    </source>
</evidence>
<dbReference type="GO" id="GO:0006096">
    <property type="term" value="P:glycolytic process"/>
    <property type="evidence" value="ECO:0007669"/>
    <property type="project" value="UniProtKB-UniRule"/>
</dbReference>